<dbReference type="PANTHER" id="PTHR34390">
    <property type="entry name" value="UPF0442 PROTEIN YJJB-RELATED"/>
    <property type="match status" value="1"/>
</dbReference>
<sequence>MIIETIAAAFGTMGIAIIFNIRGKNLIYSAIGGGIGWLSFKILISLSVGKIGAMFIASLIISMYSEACARIFKCPVTTFVISALIPLVPGGAMYYTMYEAVQGNLDTALYMTVDTIACAGSLAFGVIVVSTFLKIIKTAKTLIKKNLKN</sequence>
<keyword evidence="2" id="KW-1003">Cell membrane</keyword>
<dbReference type="GO" id="GO:0015744">
    <property type="term" value="P:succinate transport"/>
    <property type="evidence" value="ECO:0007669"/>
    <property type="project" value="TreeGrafter"/>
</dbReference>
<evidence type="ECO:0000256" key="2">
    <source>
        <dbReference type="ARBA" id="ARBA00022475"/>
    </source>
</evidence>
<name>A0A1I1A016_9CLOT</name>
<dbReference type="OrthoDB" id="9810047at2"/>
<feature type="transmembrane region" description="Helical" evidence="8">
    <location>
        <begin position="109"/>
        <end position="136"/>
    </location>
</feature>
<dbReference type="InterPro" id="IPR024528">
    <property type="entry name" value="ThrE_2"/>
</dbReference>
<feature type="transmembrane region" description="Helical" evidence="8">
    <location>
        <begin position="5"/>
        <end position="22"/>
    </location>
</feature>
<evidence type="ECO:0000256" key="8">
    <source>
        <dbReference type="SAM" id="Phobius"/>
    </source>
</evidence>
<keyword evidence="5 8" id="KW-1133">Transmembrane helix</keyword>
<keyword evidence="6 8" id="KW-0472">Membrane</keyword>
<keyword evidence="3" id="KW-0997">Cell inner membrane</keyword>
<dbReference type="GO" id="GO:0005886">
    <property type="term" value="C:plasma membrane"/>
    <property type="evidence" value="ECO:0007669"/>
    <property type="project" value="UniProtKB-SubCell"/>
</dbReference>
<accession>A0A1I1A016</accession>
<evidence type="ECO:0000256" key="4">
    <source>
        <dbReference type="ARBA" id="ARBA00022692"/>
    </source>
</evidence>
<evidence type="ECO:0000256" key="3">
    <source>
        <dbReference type="ARBA" id="ARBA00022519"/>
    </source>
</evidence>
<evidence type="ECO:0000259" key="9">
    <source>
        <dbReference type="Pfam" id="PF12821"/>
    </source>
</evidence>
<proteinExistence type="inferred from homology"/>
<evidence type="ECO:0000256" key="5">
    <source>
        <dbReference type="ARBA" id="ARBA00022989"/>
    </source>
</evidence>
<dbReference type="PANTHER" id="PTHR34390:SF1">
    <property type="entry name" value="SUCCINATE TRANSPORTER SUBUNIT YJJB-RELATED"/>
    <property type="match status" value="1"/>
</dbReference>
<comment type="similarity">
    <text evidence="7">Belongs to the ThrE exporter (TC 2.A.79) family.</text>
</comment>
<evidence type="ECO:0000313" key="11">
    <source>
        <dbReference type="Proteomes" id="UP000198619"/>
    </source>
</evidence>
<reference evidence="10 11" key="1">
    <citation type="submission" date="2016-10" db="EMBL/GenBank/DDBJ databases">
        <authorList>
            <person name="de Groot N.N."/>
        </authorList>
    </citation>
    <scope>NUCLEOTIDE SEQUENCE [LARGE SCALE GENOMIC DNA]</scope>
    <source>
        <strain evidence="10 11">DSM 12271</strain>
    </source>
</reference>
<evidence type="ECO:0000256" key="1">
    <source>
        <dbReference type="ARBA" id="ARBA00004651"/>
    </source>
</evidence>
<gene>
    <name evidence="10" type="ORF">SAMN04488528_102621</name>
</gene>
<protein>
    <submittedName>
        <fullName evidence="10">Uncharacterized membrane protein YjjB, DUF3815 family</fullName>
    </submittedName>
</protein>
<keyword evidence="11" id="KW-1185">Reference proteome</keyword>
<organism evidence="10 11">
    <name type="scientific">Clostridium frigidicarnis</name>
    <dbReference type="NCBI Taxonomy" id="84698"/>
    <lineage>
        <taxon>Bacteria</taxon>
        <taxon>Bacillati</taxon>
        <taxon>Bacillota</taxon>
        <taxon>Clostridia</taxon>
        <taxon>Eubacteriales</taxon>
        <taxon>Clostridiaceae</taxon>
        <taxon>Clostridium</taxon>
    </lineage>
</organism>
<dbReference type="Proteomes" id="UP000198619">
    <property type="component" value="Unassembled WGS sequence"/>
</dbReference>
<keyword evidence="4 8" id="KW-0812">Transmembrane</keyword>
<evidence type="ECO:0000256" key="6">
    <source>
        <dbReference type="ARBA" id="ARBA00023136"/>
    </source>
</evidence>
<evidence type="ECO:0000256" key="7">
    <source>
        <dbReference type="ARBA" id="ARBA00034125"/>
    </source>
</evidence>
<dbReference type="InterPro" id="IPR050539">
    <property type="entry name" value="ThrE_Dicarb/AminoAcid_Exp"/>
</dbReference>
<feature type="domain" description="Threonine/Serine exporter ThrE" evidence="9">
    <location>
        <begin position="5"/>
        <end position="131"/>
    </location>
</feature>
<feature type="transmembrane region" description="Helical" evidence="8">
    <location>
        <begin position="42"/>
        <end position="64"/>
    </location>
</feature>
<dbReference type="EMBL" id="FOKI01000026">
    <property type="protein sequence ID" value="SFB29733.1"/>
    <property type="molecule type" value="Genomic_DNA"/>
</dbReference>
<comment type="subcellular location">
    <subcellularLocation>
        <location evidence="1">Cell membrane</location>
        <topology evidence="1">Multi-pass membrane protein</topology>
    </subcellularLocation>
</comment>
<dbReference type="Pfam" id="PF12821">
    <property type="entry name" value="ThrE_2"/>
    <property type="match status" value="1"/>
</dbReference>
<feature type="transmembrane region" description="Helical" evidence="8">
    <location>
        <begin position="76"/>
        <end position="97"/>
    </location>
</feature>
<dbReference type="AlphaFoldDB" id="A0A1I1A016"/>
<evidence type="ECO:0000313" key="10">
    <source>
        <dbReference type="EMBL" id="SFB29733.1"/>
    </source>
</evidence>
<dbReference type="STRING" id="84698.SAMN04488528_102621"/>